<dbReference type="SUPFAM" id="SSF89550">
    <property type="entry name" value="PHP domain-like"/>
    <property type="match status" value="1"/>
</dbReference>
<dbReference type="AlphaFoldDB" id="A0A1S1Z218"/>
<dbReference type="GO" id="GO:0003677">
    <property type="term" value="F:DNA binding"/>
    <property type="evidence" value="ECO:0007669"/>
    <property type="project" value="InterPro"/>
</dbReference>
<evidence type="ECO:0000313" key="4">
    <source>
        <dbReference type="Proteomes" id="UP000179797"/>
    </source>
</evidence>
<feature type="domain" description="Polymerase/histidinol phosphatase N-terminal" evidence="1">
    <location>
        <begin position="327"/>
        <end position="406"/>
    </location>
</feature>
<dbReference type="SMART" id="SM00481">
    <property type="entry name" value="POLIIIAc"/>
    <property type="match status" value="1"/>
</dbReference>
<dbReference type="EMBL" id="JRYR02000001">
    <property type="protein sequence ID" value="OHX67319.1"/>
    <property type="molecule type" value="Genomic_DNA"/>
</dbReference>
<evidence type="ECO:0000259" key="2">
    <source>
        <dbReference type="SMART" id="SM00483"/>
    </source>
</evidence>
<accession>A0A1S1Z218</accession>
<dbReference type="SMART" id="SM00483">
    <property type="entry name" value="POLXc"/>
    <property type="match status" value="1"/>
</dbReference>
<dbReference type="GO" id="GO:0008270">
    <property type="term" value="F:zinc ion binding"/>
    <property type="evidence" value="ECO:0007669"/>
    <property type="project" value="TreeGrafter"/>
</dbReference>
<dbReference type="InterPro" id="IPR002054">
    <property type="entry name" value="DNA-dir_DNA_pol_X"/>
</dbReference>
<organism evidence="3 4">
    <name type="scientific">Flammeovirga pacifica</name>
    <dbReference type="NCBI Taxonomy" id="915059"/>
    <lineage>
        <taxon>Bacteria</taxon>
        <taxon>Pseudomonadati</taxon>
        <taxon>Bacteroidota</taxon>
        <taxon>Cytophagia</taxon>
        <taxon>Cytophagales</taxon>
        <taxon>Flammeovirgaceae</taxon>
        <taxon>Flammeovirga</taxon>
    </lineage>
</organism>
<keyword evidence="4" id="KW-1185">Reference proteome</keyword>
<dbReference type="InterPro" id="IPR022311">
    <property type="entry name" value="PolX-like"/>
</dbReference>
<sequence>MTNKDIIKGFRLLTQLMELHGANPFKTRAYSTAIQSMENAGTPLISLDNDQLIDLGFSKTMAEKLTTWFSSGVLSDLEDLKEKTPSGVIDMMALSGIGPKKIAALWKELDIDSLDKLQVACEENKVQTLKGFAAKTEAKILQQVHFLKENKKRLHYAKAEVIAKNISQFLDEKSCQHQWAGDLSLKREVVDTLSFTVKTESTSALKTVLEGMDQLKMDEQGSTPLTLRANTIDSDTPVEFYITSEEEYIKIAFQKSAAPEHLALRGSDDHPTLRDVLNKTSYSSEEDIYNNAGLPFFPVELREGEEYVGDFVKKGIPTLVEDQDLKGSLHNHSDYSDGQNTLREMAVFLKEKGYEYLGISDHSKTAFYANGLSVERIEQQHKEIDELNKELAPFKIFKGIESDILNDGSLDYDDDVLASFDFVVSSIHSPLTMDKPTATARLIKAIEHPATTILGHPTGRLLLRREGYPIDHKAVIDACAKHGVIIEINSSPWRLDLDWRWAKYALDQGVKLSLNPDAHAVEGYDDMHFGLLVGRKAGLTKEMTLNAMSSSEIEEYFTSRKK</sequence>
<proteinExistence type="predicted"/>
<dbReference type="InterPro" id="IPR050243">
    <property type="entry name" value="PHP_phosphatase"/>
</dbReference>
<dbReference type="PANTHER" id="PTHR36928:SF1">
    <property type="entry name" value="PHOSPHATASE YCDX-RELATED"/>
    <property type="match status" value="1"/>
</dbReference>
<dbReference type="InterPro" id="IPR016195">
    <property type="entry name" value="Pol/histidinol_Pase-like"/>
</dbReference>
<dbReference type="GO" id="GO:0003887">
    <property type="term" value="F:DNA-directed DNA polymerase activity"/>
    <property type="evidence" value="ECO:0007669"/>
    <property type="project" value="InterPro"/>
</dbReference>
<dbReference type="FunFam" id="3.20.20.140:FF:000047">
    <property type="entry name" value="PHP domain-containing protein"/>
    <property type="match status" value="1"/>
</dbReference>
<reference evidence="3 4" key="1">
    <citation type="journal article" date="2012" name="Int. J. Syst. Evol. Microbiol.">
        <title>Flammeovirga pacifica sp. nov., isolated from deep-sea sediment.</title>
        <authorList>
            <person name="Xu H."/>
            <person name="Fu Y."/>
            <person name="Yang N."/>
            <person name="Ding Z."/>
            <person name="Lai Q."/>
            <person name="Zeng R."/>
        </authorList>
    </citation>
    <scope>NUCLEOTIDE SEQUENCE [LARGE SCALE GENOMIC DNA]</scope>
    <source>
        <strain evidence="4">DSM 24597 / LMG 26175 / WPAGA1</strain>
    </source>
</reference>
<evidence type="ECO:0000313" key="3">
    <source>
        <dbReference type="EMBL" id="OHX67319.1"/>
    </source>
</evidence>
<evidence type="ECO:0000259" key="1">
    <source>
        <dbReference type="SMART" id="SM00481"/>
    </source>
</evidence>
<dbReference type="Pfam" id="PF02811">
    <property type="entry name" value="PHP"/>
    <property type="match status" value="1"/>
</dbReference>
<dbReference type="Gene3D" id="1.10.150.110">
    <property type="entry name" value="DNA polymerase beta, N-terminal domain-like"/>
    <property type="match status" value="1"/>
</dbReference>
<dbReference type="Gene3D" id="1.10.150.20">
    <property type="entry name" value="5' to 3' exonuclease, C-terminal subdomain"/>
    <property type="match status" value="1"/>
</dbReference>
<dbReference type="RefSeq" id="WP_044226029.1">
    <property type="nucleotide sequence ID" value="NZ_JRYR02000001.1"/>
</dbReference>
<dbReference type="Pfam" id="PF14520">
    <property type="entry name" value="HHH_5"/>
    <property type="match status" value="1"/>
</dbReference>
<gene>
    <name evidence="3" type="ORF">NH26_13685</name>
</gene>
<dbReference type="STRING" id="915059.NH26_13685"/>
<dbReference type="InterPro" id="IPR010996">
    <property type="entry name" value="HHH_MUS81"/>
</dbReference>
<dbReference type="SUPFAM" id="SSF47802">
    <property type="entry name" value="DNA polymerase beta, N-terminal domain-like"/>
    <property type="match status" value="1"/>
</dbReference>
<evidence type="ECO:0008006" key="5">
    <source>
        <dbReference type="Google" id="ProtNLM"/>
    </source>
</evidence>
<dbReference type="PIRSF" id="PIRSF005047">
    <property type="entry name" value="UCP005047_YshC"/>
    <property type="match status" value="1"/>
</dbReference>
<dbReference type="GO" id="GO:0005829">
    <property type="term" value="C:cytosol"/>
    <property type="evidence" value="ECO:0007669"/>
    <property type="project" value="TreeGrafter"/>
</dbReference>
<dbReference type="Pfam" id="PF14716">
    <property type="entry name" value="HHH_8"/>
    <property type="match status" value="1"/>
</dbReference>
<dbReference type="GO" id="GO:0071978">
    <property type="term" value="P:bacterial-type flagellum-dependent swarming motility"/>
    <property type="evidence" value="ECO:0007669"/>
    <property type="project" value="TreeGrafter"/>
</dbReference>
<dbReference type="Gene3D" id="3.20.20.140">
    <property type="entry name" value="Metal-dependent hydrolases"/>
    <property type="match status" value="1"/>
</dbReference>
<dbReference type="OrthoDB" id="9808747at2"/>
<dbReference type="GO" id="GO:0042578">
    <property type="term" value="F:phosphoric ester hydrolase activity"/>
    <property type="evidence" value="ECO:0007669"/>
    <property type="project" value="TreeGrafter"/>
</dbReference>
<name>A0A1S1Z218_FLAPC</name>
<dbReference type="InterPro" id="IPR004013">
    <property type="entry name" value="PHP_dom"/>
</dbReference>
<dbReference type="InterPro" id="IPR047967">
    <property type="entry name" value="PolX_PHP"/>
</dbReference>
<dbReference type="InterPro" id="IPR003141">
    <property type="entry name" value="Pol/His_phosphatase_N"/>
</dbReference>
<dbReference type="PANTHER" id="PTHR36928">
    <property type="entry name" value="PHOSPHATASE YCDX-RELATED"/>
    <property type="match status" value="1"/>
</dbReference>
<dbReference type="InterPro" id="IPR027421">
    <property type="entry name" value="DNA_pol_lamdba_lyase_dom_sf"/>
</dbReference>
<comment type="caution">
    <text evidence="3">The sequence shown here is derived from an EMBL/GenBank/DDBJ whole genome shotgun (WGS) entry which is preliminary data.</text>
</comment>
<protein>
    <recommendedName>
        <fullName evidence="5">DNA polymerase/3'-5' exonuclease PolX</fullName>
    </recommendedName>
</protein>
<dbReference type="Proteomes" id="UP000179797">
    <property type="component" value="Unassembled WGS sequence"/>
</dbReference>
<feature type="domain" description="DNA-directed DNA polymerase X" evidence="2">
    <location>
        <begin position="1"/>
        <end position="303"/>
    </location>
</feature>
<dbReference type="CDD" id="cd07436">
    <property type="entry name" value="PHP_PolX"/>
    <property type="match status" value="1"/>
</dbReference>